<evidence type="ECO:0000313" key="1">
    <source>
        <dbReference type="EMBL" id="CAA9317318.1"/>
    </source>
</evidence>
<gene>
    <name evidence="1" type="ORF">AVDCRST_MAG94-1281</name>
</gene>
<dbReference type="AlphaFoldDB" id="A0A6J4KX63"/>
<protein>
    <submittedName>
        <fullName evidence="1">Uncharacterized protein</fullName>
    </submittedName>
</protein>
<accession>A0A6J4KX63</accession>
<name>A0A6J4KX63_9CYAN</name>
<dbReference type="EMBL" id="CADCTY010000442">
    <property type="protein sequence ID" value="CAA9317318.1"/>
    <property type="molecule type" value="Genomic_DNA"/>
</dbReference>
<organism evidence="1">
    <name type="scientific">uncultured Leptolyngbya sp</name>
    <dbReference type="NCBI Taxonomy" id="332963"/>
    <lineage>
        <taxon>Bacteria</taxon>
        <taxon>Bacillati</taxon>
        <taxon>Cyanobacteriota</taxon>
        <taxon>Cyanophyceae</taxon>
        <taxon>Leptolyngbyales</taxon>
        <taxon>Leptolyngbyaceae</taxon>
        <taxon>Leptolyngbya group</taxon>
        <taxon>Leptolyngbya</taxon>
        <taxon>environmental samples</taxon>
    </lineage>
</organism>
<reference evidence="1" key="1">
    <citation type="submission" date="2020-02" db="EMBL/GenBank/DDBJ databases">
        <authorList>
            <person name="Meier V. D."/>
        </authorList>
    </citation>
    <scope>NUCLEOTIDE SEQUENCE</scope>
    <source>
        <strain evidence="1">AVDCRST_MAG94</strain>
    </source>
</reference>
<sequence>MPKLILCRERVEGTFVLSRALSKITVIQHEDIAIRSKAKRHFEQFCDDH</sequence>
<proteinExistence type="predicted"/>